<evidence type="ECO:0000256" key="7">
    <source>
        <dbReference type="ARBA" id="ARBA00023203"/>
    </source>
</evidence>
<dbReference type="PANTHER" id="PTHR13140">
    <property type="entry name" value="MYOSIN"/>
    <property type="match status" value="1"/>
</dbReference>
<evidence type="ECO:0000313" key="14">
    <source>
        <dbReference type="Proteomes" id="UP001201812"/>
    </source>
</evidence>
<keyword evidence="6 8" id="KW-0505">Motor protein</keyword>
<dbReference type="PROSITE" id="PS50096">
    <property type="entry name" value="IQ"/>
    <property type="match status" value="5"/>
</dbReference>
<evidence type="ECO:0000259" key="11">
    <source>
        <dbReference type="PROSITE" id="PS51126"/>
    </source>
</evidence>
<dbReference type="PRINTS" id="PR00193">
    <property type="entry name" value="MYOSINHEAVY"/>
</dbReference>
<dbReference type="Gene3D" id="3.30.70.1590">
    <property type="match status" value="1"/>
</dbReference>
<dbReference type="EMBL" id="JAKKPZ010000005">
    <property type="protein sequence ID" value="KAI1720591.1"/>
    <property type="molecule type" value="Genomic_DNA"/>
</dbReference>
<dbReference type="Gene3D" id="1.20.58.530">
    <property type="match status" value="1"/>
</dbReference>
<protein>
    <submittedName>
        <fullName evidence="13">Myosin head (Motor domain) domain-containing protein</fullName>
    </submittedName>
</protein>
<dbReference type="SMART" id="SM00242">
    <property type="entry name" value="MYSc"/>
    <property type="match status" value="1"/>
</dbReference>
<keyword evidence="4 9" id="KW-0175">Coiled coil</keyword>
<dbReference type="GO" id="GO:0005524">
    <property type="term" value="F:ATP binding"/>
    <property type="evidence" value="ECO:0007669"/>
    <property type="project" value="UniProtKB-UniRule"/>
</dbReference>
<dbReference type="GO" id="GO:0051015">
    <property type="term" value="F:actin filament binding"/>
    <property type="evidence" value="ECO:0007669"/>
    <property type="project" value="TreeGrafter"/>
</dbReference>
<name>A0AAD4NA50_9BILA</name>
<evidence type="ECO:0000256" key="4">
    <source>
        <dbReference type="ARBA" id="ARBA00023054"/>
    </source>
</evidence>
<keyword evidence="3 8" id="KW-0067">ATP-binding</keyword>
<dbReference type="GO" id="GO:0016459">
    <property type="term" value="C:myosin complex"/>
    <property type="evidence" value="ECO:0007669"/>
    <property type="project" value="UniProtKB-KW"/>
</dbReference>
<dbReference type="InterPro" id="IPR036961">
    <property type="entry name" value="Kinesin_motor_dom_sf"/>
</dbReference>
<feature type="coiled-coil region" evidence="9">
    <location>
        <begin position="1140"/>
        <end position="1194"/>
    </location>
</feature>
<feature type="domain" description="Dilute" evidence="11">
    <location>
        <begin position="1421"/>
        <end position="1693"/>
    </location>
</feature>
<dbReference type="SUPFAM" id="SSF52540">
    <property type="entry name" value="P-loop containing nucleoside triphosphate hydrolases"/>
    <property type="match status" value="2"/>
</dbReference>
<dbReference type="InterPro" id="IPR002710">
    <property type="entry name" value="Dilute_dom"/>
</dbReference>
<reference evidence="13" key="1">
    <citation type="submission" date="2022-01" db="EMBL/GenBank/DDBJ databases">
        <title>Genome Sequence Resource for Two Populations of Ditylenchus destructor, the Migratory Endoparasitic Phytonematode.</title>
        <authorList>
            <person name="Zhang H."/>
            <person name="Lin R."/>
            <person name="Xie B."/>
        </authorList>
    </citation>
    <scope>NUCLEOTIDE SEQUENCE</scope>
    <source>
        <strain evidence="13">BazhouSP</strain>
    </source>
</reference>
<dbReference type="Gene3D" id="1.10.10.820">
    <property type="match status" value="1"/>
</dbReference>
<dbReference type="PROSITE" id="PS51126">
    <property type="entry name" value="DILUTE"/>
    <property type="match status" value="1"/>
</dbReference>
<dbReference type="GO" id="GO:0016020">
    <property type="term" value="C:membrane"/>
    <property type="evidence" value="ECO:0007669"/>
    <property type="project" value="TreeGrafter"/>
</dbReference>
<keyword evidence="2 8" id="KW-0547">Nucleotide-binding</keyword>
<dbReference type="SMART" id="SM01132">
    <property type="entry name" value="DIL"/>
    <property type="match status" value="1"/>
</dbReference>
<dbReference type="PROSITE" id="PS51456">
    <property type="entry name" value="MYOSIN_MOTOR"/>
    <property type="match status" value="1"/>
</dbReference>
<evidence type="ECO:0000256" key="2">
    <source>
        <dbReference type="ARBA" id="ARBA00022741"/>
    </source>
</evidence>
<dbReference type="Gene3D" id="1.20.120.720">
    <property type="entry name" value="Myosin VI head, motor domain, U50 subdomain"/>
    <property type="match status" value="1"/>
</dbReference>
<dbReference type="GO" id="GO:0005737">
    <property type="term" value="C:cytoplasm"/>
    <property type="evidence" value="ECO:0007669"/>
    <property type="project" value="TreeGrafter"/>
</dbReference>
<dbReference type="SMART" id="SM00015">
    <property type="entry name" value="IQ"/>
    <property type="match status" value="6"/>
</dbReference>
<comment type="caution">
    <text evidence="13">The sequence shown here is derived from an EMBL/GenBank/DDBJ whole genome shotgun (WGS) entry which is preliminary data.</text>
</comment>
<evidence type="ECO:0000256" key="9">
    <source>
        <dbReference type="SAM" id="Coils"/>
    </source>
</evidence>
<evidence type="ECO:0000256" key="8">
    <source>
        <dbReference type="PROSITE-ProRule" id="PRU00782"/>
    </source>
</evidence>
<feature type="binding site" evidence="8">
    <location>
        <begin position="177"/>
        <end position="184"/>
    </location>
    <ligand>
        <name>ATP</name>
        <dbReference type="ChEBI" id="CHEBI:30616"/>
    </ligand>
</feature>
<dbReference type="PROSITE" id="PS50007">
    <property type="entry name" value="PIPLC_X_DOMAIN"/>
    <property type="match status" value="1"/>
</dbReference>
<dbReference type="FunFam" id="1.10.10.820:FF:000001">
    <property type="entry name" value="Myosin heavy chain"/>
    <property type="match status" value="1"/>
</dbReference>
<dbReference type="CDD" id="cd01380">
    <property type="entry name" value="MYSc_Myo5"/>
    <property type="match status" value="1"/>
</dbReference>
<evidence type="ECO:0000256" key="6">
    <source>
        <dbReference type="ARBA" id="ARBA00023175"/>
    </source>
</evidence>
<sequence length="1741" mass="200194">MDNCTLGRKDAFPLENYKKGVKVWIKDPEKVWIPGELVDNVSFASTVVQICVSYGEETKVCEHDIVKNGLPFLCNPDILLGKDDLTSLSYLHEPAVLNNLRYRFETREAIYTYCGIVLVAINPYADCSHLYKDEVIMVYRGVGKQVRDLDPHIYAIAEEAYFDMREFGKNQSVIISGESGAGKTVSAKFVMRYLANVASKRASLTVSAQPESENRIEDRVLASNPIMEAIGNAKTARNDNSSRFGKFIQINFSDKFRVAGAEMKTYLLEKSRVVLQSDFERNFHIFYQMCASRQNSMFTDLQLLDATNFHYTNAGGDVFIDGVNDNENMLETIKAFEMLNISHETQREIFRVLAGVLFLGNINFSNNGEKAQIEEDSIQCMEHLCGHLLDLDITSLSTWLTAREIRAGGESVRKALSKQEALANRDAIAKTIYTCLFQWIVEKINDNLMEVHEMKTKRGQPVEPRFIGVLDIYGFETFETNSFEQFCINYANEKLQQQFNQHVFKLEQAEYEREGISWITIDFYDNQPCLSLIESRPGIVDYLDEQCKIGRGTDLDWLNQMANCPVLKLSDHLQIPKIRNSSFVVRHFSSPVSYKVEGFIEKNKDTANEQLLDAFGKTKFKFLREVLKDVLASSSTGAKRKKTVVIQFRDSLKDLISTLSSTRPHYVRCIKPNDQKESFYFEPKRAIQQLRACGVLETVRISAAGFPSRWAYEEFSRRYRVLNAKCNLWRRDPKEFANITCQKWMELDKFALGKTKIFFRTGQVALMERVRHEILQSSALKIQSLWRGQLARRRYAHMKEALCYIQAATRAFLAYRRIKYLQMNRAAIIIQSNFRCHYYHQSFLKIRQCVLSIQSHFRASLVRKQFFKAKQETAAIKVQKVFRGWIVRRNYGQFLQKVIKVQCCARRWLARRKLKDLRKEARSLAEKYELSVQSVESERLRAELLKSQASIVTMTRLWKRVQDETNSLKQSLANLTNDINMQAKSFGNHDVNTIGLLKESIRKMHLSLTAKDEAIVDLKRKLSAEMSEKQTLFDSKEREVESRLEQMSQQLVKNAALLTSRDFVRGGNHDRDASRAESMQISEQSTSLMVQQQNTINELRRQLDDKERAVSRLQLTLSSFSANQNSDKFSAAAVYEAQKIQDLELIVSKYKADMQRILDNSNMPAESVLSLEKVQEENERLREESIEIRSLLAAHFERQITALHPEDRCLDSGCWSATNSDDGTSSVAHSEMDERIAQERLLRNYKQLLDIASRELSERDEIILSLESRLECNLANSSSFNTSDAQEGTDIKTELQREQNLAVENLVQENLSLQQKLIRKSNALAEAKAHLRGYSSFTADLTQLGAELQDPDLVQLDALRRNDGSPHSALLQVFNVPEFTRILVYDFKPRMAKRLMPCLPSYLMLMAFRYYDQTLDDAGLTGLFNSFQTTLKEVTSNATDTDTLALWLINGWRLFNLLRQYSNEEQWKEKNTCVQMSQCIKNFNLEPLRNQLKLRVDLFYNNLMKRTVEPLLIPKIVPAVLQHESGAFMTNGDSKESEKRSLPDLIEFLNFVFAKLKNYGADEILTGQVFRQISQWICSLALNHMMFRRELCTPVKAISIKHNVMEIQAWLSENKIRGSEMFEPLIQASHLLQIRKSEAYLDILCGETTSKLNSKQVMAILRHFSPSDGFEDDALTEEFLAKVNQKLASRSSSDATEKDELLMRGTYLDPFDSDSFLYTDVQLETISLPTCLDFQSVSRLT</sequence>
<dbReference type="Pfam" id="PF00063">
    <property type="entry name" value="Myosin_head"/>
    <property type="match status" value="1"/>
</dbReference>
<evidence type="ECO:0000256" key="3">
    <source>
        <dbReference type="ARBA" id="ARBA00022840"/>
    </source>
</evidence>
<dbReference type="InterPro" id="IPR000048">
    <property type="entry name" value="IQ_motif_EF-hand-BS"/>
</dbReference>
<dbReference type="InterPro" id="IPR036103">
    <property type="entry name" value="MYSc_Myo5"/>
</dbReference>
<keyword evidence="7 8" id="KW-0009">Actin-binding</keyword>
<feature type="coiled-coil region" evidence="9">
    <location>
        <begin position="1089"/>
        <end position="1116"/>
    </location>
</feature>
<feature type="coiled-coil region" evidence="9">
    <location>
        <begin position="907"/>
        <end position="938"/>
    </location>
</feature>
<keyword evidence="5 8" id="KW-0518">Myosin</keyword>
<dbReference type="Pfam" id="PF01843">
    <property type="entry name" value="DIL"/>
    <property type="match status" value="1"/>
</dbReference>
<evidence type="ECO:0000256" key="10">
    <source>
        <dbReference type="SAM" id="MobiDB-lite"/>
    </source>
</evidence>
<feature type="domain" description="Myosin motor" evidence="12">
    <location>
        <begin position="80"/>
        <end position="772"/>
    </location>
</feature>
<dbReference type="PANTHER" id="PTHR13140:SF706">
    <property type="entry name" value="DILUTE CLASS UNCONVENTIONAL MYOSIN, ISOFORM C"/>
    <property type="match status" value="1"/>
</dbReference>
<organism evidence="13 14">
    <name type="scientific">Ditylenchus destructor</name>
    <dbReference type="NCBI Taxonomy" id="166010"/>
    <lineage>
        <taxon>Eukaryota</taxon>
        <taxon>Metazoa</taxon>
        <taxon>Ecdysozoa</taxon>
        <taxon>Nematoda</taxon>
        <taxon>Chromadorea</taxon>
        <taxon>Rhabditida</taxon>
        <taxon>Tylenchina</taxon>
        <taxon>Tylenchomorpha</taxon>
        <taxon>Sphaerularioidea</taxon>
        <taxon>Anguinidae</taxon>
        <taxon>Anguininae</taxon>
        <taxon>Ditylenchus</taxon>
    </lineage>
</organism>
<dbReference type="Gene3D" id="1.20.5.190">
    <property type="match status" value="3"/>
</dbReference>
<keyword evidence="14" id="KW-1185">Reference proteome</keyword>
<evidence type="ECO:0000256" key="1">
    <source>
        <dbReference type="ARBA" id="ARBA00008314"/>
    </source>
</evidence>
<dbReference type="GO" id="GO:0007015">
    <property type="term" value="P:actin filament organization"/>
    <property type="evidence" value="ECO:0007669"/>
    <property type="project" value="TreeGrafter"/>
</dbReference>
<evidence type="ECO:0000256" key="5">
    <source>
        <dbReference type="ARBA" id="ARBA00023123"/>
    </source>
</evidence>
<accession>A0AAD4NA50</accession>
<feature type="region of interest" description="Actin-binding" evidence="8">
    <location>
        <begin position="652"/>
        <end position="674"/>
    </location>
</feature>
<dbReference type="InterPro" id="IPR001609">
    <property type="entry name" value="Myosin_head_motor_dom-like"/>
</dbReference>
<evidence type="ECO:0000313" key="13">
    <source>
        <dbReference type="EMBL" id="KAI1720591.1"/>
    </source>
</evidence>
<dbReference type="Pfam" id="PF00612">
    <property type="entry name" value="IQ"/>
    <property type="match status" value="4"/>
</dbReference>
<evidence type="ECO:0000259" key="12">
    <source>
        <dbReference type="PROSITE" id="PS51456"/>
    </source>
</evidence>
<feature type="region of interest" description="Disordered" evidence="10">
    <location>
        <begin position="1064"/>
        <end position="1083"/>
    </location>
</feature>
<dbReference type="GO" id="GO:0000146">
    <property type="term" value="F:microfilament motor activity"/>
    <property type="evidence" value="ECO:0007669"/>
    <property type="project" value="TreeGrafter"/>
</dbReference>
<comment type="similarity">
    <text evidence="1 8">Belongs to the TRAFAC class myosin-kinesin ATPase superfamily. Myosin family.</text>
</comment>
<dbReference type="Proteomes" id="UP001201812">
    <property type="component" value="Unassembled WGS sequence"/>
</dbReference>
<dbReference type="InterPro" id="IPR027417">
    <property type="entry name" value="P-loop_NTPase"/>
</dbReference>
<feature type="compositionally biased region" description="Basic and acidic residues" evidence="10">
    <location>
        <begin position="1064"/>
        <end position="1075"/>
    </location>
</feature>
<gene>
    <name evidence="13" type="ORF">DdX_04831</name>
</gene>
<proteinExistence type="inferred from homology"/>
<dbReference type="Gene3D" id="3.40.850.10">
    <property type="entry name" value="Kinesin motor domain"/>
    <property type="match status" value="1"/>
</dbReference>